<dbReference type="Proteomes" id="UP000663836">
    <property type="component" value="Unassembled WGS sequence"/>
</dbReference>
<dbReference type="Proteomes" id="UP000663864">
    <property type="component" value="Unassembled WGS sequence"/>
</dbReference>
<evidence type="ECO:0000313" key="4">
    <source>
        <dbReference type="Proteomes" id="UP000663864"/>
    </source>
</evidence>
<feature type="signal peptide" evidence="1">
    <location>
        <begin position="1"/>
        <end position="15"/>
    </location>
</feature>
<comment type="caution">
    <text evidence="2">The sequence shown here is derived from an EMBL/GenBank/DDBJ whole genome shotgun (WGS) entry which is preliminary data.</text>
</comment>
<keyword evidence="1" id="KW-0732">Signal</keyword>
<dbReference type="InterPro" id="IPR017853">
    <property type="entry name" value="GH"/>
</dbReference>
<dbReference type="EMBL" id="CAJNOT010000032">
    <property type="protein sequence ID" value="CAF0788850.1"/>
    <property type="molecule type" value="Genomic_DNA"/>
</dbReference>
<proteinExistence type="predicted"/>
<name>A0A813RYK1_9BILA</name>
<dbReference type="AlphaFoldDB" id="A0A813RYK1"/>
<evidence type="ECO:0000313" key="3">
    <source>
        <dbReference type="EMBL" id="CAF3882782.1"/>
    </source>
</evidence>
<feature type="chain" id="PRO_5036409285" evidence="1">
    <location>
        <begin position="16"/>
        <end position="761"/>
    </location>
</feature>
<gene>
    <name evidence="3" type="ORF">JBS370_LOCUS19932</name>
    <name evidence="2" type="ORF">ZHD862_LOCUS1797</name>
</gene>
<organism evidence="2 4">
    <name type="scientific">Rotaria sordida</name>
    <dbReference type="NCBI Taxonomy" id="392033"/>
    <lineage>
        <taxon>Eukaryota</taxon>
        <taxon>Metazoa</taxon>
        <taxon>Spiralia</taxon>
        <taxon>Gnathifera</taxon>
        <taxon>Rotifera</taxon>
        <taxon>Eurotatoria</taxon>
        <taxon>Bdelloidea</taxon>
        <taxon>Philodinida</taxon>
        <taxon>Philodinidae</taxon>
        <taxon>Rotaria</taxon>
    </lineage>
</organism>
<evidence type="ECO:0000313" key="2">
    <source>
        <dbReference type="EMBL" id="CAF0788850.1"/>
    </source>
</evidence>
<accession>A0A813RYK1</accession>
<dbReference type="EMBL" id="CAJOBD010002450">
    <property type="protein sequence ID" value="CAF3882782.1"/>
    <property type="molecule type" value="Genomic_DNA"/>
</dbReference>
<protein>
    <submittedName>
        <fullName evidence="2">Uncharacterized protein</fullName>
    </submittedName>
</protein>
<reference evidence="2" key="1">
    <citation type="submission" date="2021-02" db="EMBL/GenBank/DDBJ databases">
        <authorList>
            <person name="Nowell W R."/>
        </authorList>
    </citation>
    <scope>NUCLEOTIDE SEQUENCE</scope>
</reference>
<evidence type="ECO:0000256" key="1">
    <source>
        <dbReference type="SAM" id="SignalP"/>
    </source>
</evidence>
<sequence length="761" mass="88808">MYILLMLILFRVLYCDINVSIDNKKGEYNIIINNRIWLRSSYTRLYNNNKWFTSEDGSLCLIDSYLKQGYDSILGEFNETQFIYNFNLNNKSLNVTERIRQWKSFPAITFHFDNHLTFLNNDIQLNMDQIQTVFPSFYIEKIDHNDHRAYFTFGGMMMGDLEKHAGLWDSTSRFIKIGMSGGPIIIFNSSEYGQHNAIIISPFSQFMSTSLAINKNILEYGYLGSIKSIPINSTNSLIIYYSSNGINQLIEQWGKTMQKAFQRTNQYRLNDLTINYLGYYTDNGAYYYYHSEPNMNYEQTIIKIKENLSIPIHYIQLDSWWYYKSLGGGVKEWVARPDIFPDGLKGLNEKLNNFPLSLHNRYWSSDTIYSNKYNFIIDNSNLKSLPLGNDSFWIDLFNKSTKNFNLILYEQDWMNHQTIDFIPTRQDFYLGRQWLISMGYAANLFNINIQYSMCLPRHALQAFEINRVTQARVSDDYYVHVVKNIPQWNIGISSMLANAIGIAPFKDVFWSTQYQPDAPYKSTVEEILPDREILISTLSTGPVALGDGINYVDRQRIMKCCRQDGLILKPSKPLTMIDLLINDWALHQGIIQGELYSTKTIINDKIFSIIFASSMRRSYSIKPSMIGSPDGIIWSYDNPYEIYTFDDNHSLEISNEKCHFTSFCLWYSSPVWIFNDSLSTKYSFMGELNKWTFISQQRFTSLIIDSQNTQMTIIVEGVDNEFVDLFVYHSKFQSVIHVICHFYFNHLKAKLIINSTNVICS</sequence>
<dbReference type="SUPFAM" id="SSF51445">
    <property type="entry name" value="(Trans)glycosidases"/>
    <property type="match status" value="1"/>
</dbReference>